<evidence type="ECO:0000256" key="2">
    <source>
        <dbReference type="SAM" id="Coils"/>
    </source>
</evidence>
<feature type="region of interest" description="Disordered" evidence="3">
    <location>
        <begin position="1"/>
        <end position="39"/>
    </location>
</feature>
<evidence type="ECO:0000256" key="1">
    <source>
        <dbReference type="ARBA" id="ARBA00023054"/>
    </source>
</evidence>
<dbReference type="PANTHER" id="PTHR28663">
    <property type="entry name" value="COILED-COIL DOMAIN-CONTAINING PROTEIN 173"/>
    <property type="match status" value="1"/>
</dbReference>
<evidence type="ECO:0000313" key="5">
    <source>
        <dbReference type="EMBL" id="GMI22583.1"/>
    </source>
</evidence>
<evidence type="ECO:0000256" key="3">
    <source>
        <dbReference type="SAM" id="MobiDB-lite"/>
    </source>
</evidence>
<feature type="domain" description="Trichohyalin-plectin-homology" evidence="4">
    <location>
        <begin position="94"/>
        <end position="432"/>
    </location>
</feature>
<feature type="coiled-coil region" evidence="2">
    <location>
        <begin position="46"/>
        <end position="84"/>
    </location>
</feature>
<dbReference type="EMBL" id="BRYB01002609">
    <property type="protein sequence ID" value="GMI22583.1"/>
    <property type="molecule type" value="Genomic_DNA"/>
</dbReference>
<dbReference type="InterPro" id="IPR039986">
    <property type="entry name" value="CFAP210"/>
</dbReference>
<sequence>MVTLSRAELARMQSSVSDAVPTRTENKRRSLKKVSDDRVEHWPNTLAAQRRAKLDWKKERAEKEEEARRVVDQKEAELQRKTRVDAIKRANTLMYEQTDRMKFLRSQQLYTDVIADREDQVSSLEAKRQEQKDYDKMWHEKLMVNLTDHERREKAEAEKRKSKSKDISEIQQKQLVDTKNTLVKKLEADYIEGQLIKQMTIDDIMEEQKIHAQKQEAARKQNAEMLAANMNLKDLRKELLKVEGVEAEKRAKDVASMNRIVVARQKLEKKHFNDRQAIRQRMIEVATKDLESRAAATDALLEKHHAEAEVKHQNEMAMRKDRKERQMAAIDMSRQMQIHLRKQRKETETDSAALLAEHWKQRNSEIESESIKEAQDRWDKNWEIRRSQEAQIMDNRRKRASERADELLRDEQTKAVMAEDDERFKNFAQIEIDRFQAKGKQTFLLVKARDAKDITVMGQEKKNKD</sequence>
<dbReference type="Pfam" id="PF13868">
    <property type="entry name" value="TPH"/>
    <property type="match status" value="1"/>
</dbReference>
<organism evidence="5 6">
    <name type="scientific">Tetraparma gracilis</name>
    <dbReference type="NCBI Taxonomy" id="2962635"/>
    <lineage>
        <taxon>Eukaryota</taxon>
        <taxon>Sar</taxon>
        <taxon>Stramenopiles</taxon>
        <taxon>Ochrophyta</taxon>
        <taxon>Bolidophyceae</taxon>
        <taxon>Parmales</taxon>
        <taxon>Triparmaceae</taxon>
        <taxon>Tetraparma</taxon>
    </lineage>
</organism>
<feature type="compositionally biased region" description="Basic and acidic residues" evidence="3">
    <location>
        <begin position="24"/>
        <end position="39"/>
    </location>
</feature>
<evidence type="ECO:0000259" key="4">
    <source>
        <dbReference type="Pfam" id="PF13868"/>
    </source>
</evidence>
<evidence type="ECO:0000313" key="6">
    <source>
        <dbReference type="Proteomes" id="UP001165060"/>
    </source>
</evidence>
<protein>
    <recommendedName>
        <fullName evidence="4">Trichohyalin-plectin-homology domain-containing protein</fullName>
    </recommendedName>
</protein>
<keyword evidence="1 2" id="KW-0175">Coiled coil</keyword>
<name>A0ABQ6MAK0_9STRA</name>
<gene>
    <name evidence="5" type="ORF">TeGR_g4644</name>
</gene>
<keyword evidence="6" id="KW-1185">Reference proteome</keyword>
<reference evidence="5 6" key="1">
    <citation type="journal article" date="2023" name="Commun. Biol.">
        <title>Genome analysis of Parmales, the sister group of diatoms, reveals the evolutionary specialization of diatoms from phago-mixotrophs to photoautotrophs.</title>
        <authorList>
            <person name="Ban H."/>
            <person name="Sato S."/>
            <person name="Yoshikawa S."/>
            <person name="Yamada K."/>
            <person name="Nakamura Y."/>
            <person name="Ichinomiya M."/>
            <person name="Sato N."/>
            <person name="Blanc-Mathieu R."/>
            <person name="Endo H."/>
            <person name="Kuwata A."/>
            <person name="Ogata H."/>
        </authorList>
    </citation>
    <scope>NUCLEOTIDE SEQUENCE [LARGE SCALE GENOMIC DNA]</scope>
</reference>
<dbReference type="PANTHER" id="PTHR28663:SF1">
    <property type="entry name" value="CILIA- AND FLAGELLA- ASSOCIATED PROTEIN 210"/>
    <property type="match status" value="1"/>
</dbReference>
<dbReference type="Proteomes" id="UP001165060">
    <property type="component" value="Unassembled WGS sequence"/>
</dbReference>
<dbReference type="InterPro" id="IPR043597">
    <property type="entry name" value="TPH_dom"/>
</dbReference>
<proteinExistence type="predicted"/>
<accession>A0ABQ6MAK0</accession>
<comment type="caution">
    <text evidence="5">The sequence shown here is derived from an EMBL/GenBank/DDBJ whole genome shotgun (WGS) entry which is preliminary data.</text>
</comment>